<name>A0ABY9EAB8_9GAMM</name>
<dbReference type="NCBIfam" id="TIGR02181">
    <property type="entry name" value="GRX_bact"/>
    <property type="match status" value="1"/>
</dbReference>
<keyword evidence="2 6" id="KW-0813">Transport</keyword>
<keyword evidence="3 6" id="KW-0249">Electron transport</keyword>
<dbReference type="PANTHER" id="PTHR45694:SF18">
    <property type="entry name" value="GLUTAREDOXIN-1-RELATED"/>
    <property type="match status" value="1"/>
</dbReference>
<protein>
    <recommendedName>
        <fullName evidence="6">Glutaredoxin</fullName>
    </recommendedName>
</protein>
<dbReference type="EMBL" id="CP098023">
    <property type="protein sequence ID" value="WKD49965.1"/>
    <property type="molecule type" value="Genomic_DNA"/>
</dbReference>
<dbReference type="InterPro" id="IPR014025">
    <property type="entry name" value="Glutaredoxin_subgr"/>
</dbReference>
<comment type="function">
    <text evidence="6">Has a glutathione-disulfide oxidoreductase activity in the presence of NADPH and glutathione reductase. Reduces low molecular weight disulfides and proteins.</text>
</comment>
<gene>
    <name evidence="8" type="primary">grxC</name>
    <name evidence="8" type="ORF">M8T91_00620</name>
</gene>
<dbReference type="SUPFAM" id="SSF52833">
    <property type="entry name" value="Thioredoxin-like"/>
    <property type="match status" value="1"/>
</dbReference>
<evidence type="ECO:0000256" key="6">
    <source>
        <dbReference type="RuleBase" id="RU364065"/>
    </source>
</evidence>
<dbReference type="Pfam" id="PF00462">
    <property type="entry name" value="Glutaredoxin"/>
    <property type="match status" value="1"/>
</dbReference>
<dbReference type="InterPro" id="IPR002109">
    <property type="entry name" value="Glutaredoxin"/>
</dbReference>
<keyword evidence="6" id="KW-0963">Cytoplasm</keyword>
<keyword evidence="4" id="KW-1015">Disulfide bond</keyword>
<feature type="domain" description="Glutaredoxin" evidence="7">
    <location>
        <begin position="4"/>
        <end position="63"/>
    </location>
</feature>
<dbReference type="PANTHER" id="PTHR45694">
    <property type="entry name" value="GLUTAREDOXIN 2"/>
    <property type="match status" value="1"/>
</dbReference>
<keyword evidence="9" id="KW-1185">Reference proteome</keyword>
<dbReference type="RefSeq" id="WP_301415812.1">
    <property type="nucleotide sequence ID" value="NZ_CP098023.1"/>
</dbReference>
<dbReference type="PROSITE" id="PS00195">
    <property type="entry name" value="GLUTAREDOXIN_1"/>
    <property type="match status" value="1"/>
</dbReference>
<reference evidence="8 9" key="1">
    <citation type="submission" date="2022-05" db="EMBL/GenBank/DDBJ databases">
        <title>Microbulbifer sp. nov., isolated from sponge.</title>
        <authorList>
            <person name="Gao L."/>
        </authorList>
    </citation>
    <scope>NUCLEOTIDE SEQUENCE [LARGE SCALE GENOMIC DNA]</scope>
    <source>
        <strain evidence="8 9">MI-G</strain>
    </source>
</reference>
<dbReference type="CDD" id="cd03418">
    <property type="entry name" value="GRX_GRXb_1_3_like"/>
    <property type="match status" value="1"/>
</dbReference>
<dbReference type="Gene3D" id="3.40.30.10">
    <property type="entry name" value="Glutaredoxin"/>
    <property type="match status" value="1"/>
</dbReference>
<proteinExistence type="inferred from homology"/>
<dbReference type="InterPro" id="IPR011767">
    <property type="entry name" value="GLR_AS"/>
</dbReference>
<evidence type="ECO:0000313" key="8">
    <source>
        <dbReference type="EMBL" id="WKD49965.1"/>
    </source>
</evidence>
<dbReference type="PRINTS" id="PR00160">
    <property type="entry name" value="GLUTAREDOXIN"/>
</dbReference>
<sequence>MQEVVIYTTRFCPYCIRAKRLLSDKGVAYREIAVDNKPGLRAQMAALAGRRSVPQIWIGDYHVGGCDELMALARGHKLDDLLSAAS</sequence>
<comment type="similarity">
    <text evidence="1 6">Belongs to the glutaredoxin family.</text>
</comment>
<evidence type="ECO:0000256" key="4">
    <source>
        <dbReference type="ARBA" id="ARBA00023157"/>
    </source>
</evidence>
<evidence type="ECO:0000259" key="7">
    <source>
        <dbReference type="Pfam" id="PF00462"/>
    </source>
</evidence>
<dbReference type="Proteomes" id="UP001321520">
    <property type="component" value="Chromosome"/>
</dbReference>
<organism evidence="8 9">
    <name type="scientific">Microbulbifer spongiae</name>
    <dbReference type="NCBI Taxonomy" id="2944933"/>
    <lineage>
        <taxon>Bacteria</taxon>
        <taxon>Pseudomonadati</taxon>
        <taxon>Pseudomonadota</taxon>
        <taxon>Gammaproteobacteria</taxon>
        <taxon>Cellvibrionales</taxon>
        <taxon>Microbulbiferaceae</taxon>
        <taxon>Microbulbifer</taxon>
    </lineage>
</organism>
<dbReference type="InterPro" id="IPR011900">
    <property type="entry name" value="GRX_bact"/>
</dbReference>
<accession>A0ABY9EAB8</accession>
<evidence type="ECO:0000256" key="2">
    <source>
        <dbReference type="ARBA" id="ARBA00022448"/>
    </source>
</evidence>
<dbReference type="InterPro" id="IPR036249">
    <property type="entry name" value="Thioredoxin-like_sf"/>
</dbReference>
<evidence type="ECO:0000256" key="5">
    <source>
        <dbReference type="ARBA" id="ARBA00023284"/>
    </source>
</evidence>
<keyword evidence="5 6" id="KW-0676">Redox-active center</keyword>
<evidence type="ECO:0000256" key="3">
    <source>
        <dbReference type="ARBA" id="ARBA00022982"/>
    </source>
</evidence>
<dbReference type="PROSITE" id="PS51354">
    <property type="entry name" value="GLUTAREDOXIN_2"/>
    <property type="match status" value="1"/>
</dbReference>
<evidence type="ECO:0000256" key="1">
    <source>
        <dbReference type="ARBA" id="ARBA00007787"/>
    </source>
</evidence>
<evidence type="ECO:0000313" key="9">
    <source>
        <dbReference type="Proteomes" id="UP001321520"/>
    </source>
</evidence>